<feature type="active site" description="Nucleophile" evidence="3">
    <location>
        <position position="12"/>
    </location>
</feature>
<organism evidence="4 5">
    <name type="scientific">Bacillus zhangzhouensis</name>
    <dbReference type="NCBI Taxonomy" id="1178540"/>
    <lineage>
        <taxon>Bacteria</taxon>
        <taxon>Bacillati</taxon>
        <taxon>Bacillota</taxon>
        <taxon>Bacilli</taxon>
        <taxon>Bacillales</taxon>
        <taxon>Bacillaceae</taxon>
        <taxon>Bacillus</taxon>
    </lineage>
</organism>
<name>A0A081LFJ6_9BACI</name>
<dbReference type="SUPFAM" id="SSF56784">
    <property type="entry name" value="HAD-like"/>
    <property type="match status" value="1"/>
</dbReference>
<accession>A0A081LFJ6</accession>
<dbReference type="Gene3D" id="1.10.150.240">
    <property type="entry name" value="Putative phosphatase, domain 2"/>
    <property type="match status" value="1"/>
</dbReference>
<comment type="cofactor">
    <cofactor evidence="3">
        <name>Mg(2+)</name>
        <dbReference type="ChEBI" id="CHEBI:18420"/>
    </cofactor>
</comment>
<dbReference type="InterPro" id="IPR041492">
    <property type="entry name" value="HAD_2"/>
</dbReference>
<dbReference type="Proteomes" id="UP000028091">
    <property type="component" value="Unassembled WGS sequence"/>
</dbReference>
<dbReference type="InterPro" id="IPR006439">
    <property type="entry name" value="HAD-SF_hydro_IA"/>
</dbReference>
<keyword evidence="2 3" id="KW-0460">Magnesium</keyword>
<dbReference type="NCBIfam" id="TIGR01549">
    <property type="entry name" value="HAD-SF-IA-v1"/>
    <property type="match status" value="1"/>
</dbReference>
<dbReference type="GO" id="GO:0008967">
    <property type="term" value="F:phosphoglycolate phosphatase activity"/>
    <property type="evidence" value="ECO:0007669"/>
    <property type="project" value="TreeGrafter"/>
</dbReference>
<dbReference type="HAMAP" id="MF_01250">
    <property type="entry name" value="Pyrophosphat_PpaX"/>
    <property type="match status" value="1"/>
</dbReference>
<dbReference type="CDD" id="cd02616">
    <property type="entry name" value="HAD_PPase"/>
    <property type="match status" value="1"/>
</dbReference>
<dbReference type="eggNOG" id="COG0546">
    <property type="taxonomic scope" value="Bacteria"/>
</dbReference>
<reference evidence="4 5" key="1">
    <citation type="submission" date="2012-09" db="EMBL/GenBank/DDBJ databases">
        <title>Genome Sequence of Bacillus sp. DW5-4.</title>
        <authorList>
            <person name="Lai Q."/>
            <person name="Liu Y."/>
            <person name="Shao Z."/>
        </authorList>
    </citation>
    <scope>NUCLEOTIDE SEQUENCE [LARGE SCALE GENOMIC DNA]</scope>
    <source>
        <strain evidence="4 5">DW5-4</strain>
    </source>
</reference>
<proteinExistence type="inferred from homology"/>
<dbReference type="AlphaFoldDB" id="A0A081LFJ6"/>
<dbReference type="FunFam" id="3.40.50.1000:FF:000022">
    <property type="entry name" value="Phosphoglycolate phosphatase"/>
    <property type="match status" value="1"/>
</dbReference>
<dbReference type="RefSeq" id="WP_034316577.1">
    <property type="nucleotide sequence ID" value="NZ_JAVIKA010000001.1"/>
</dbReference>
<dbReference type="GO" id="GO:0000287">
    <property type="term" value="F:magnesium ion binding"/>
    <property type="evidence" value="ECO:0007669"/>
    <property type="project" value="UniProtKB-UniRule"/>
</dbReference>
<evidence type="ECO:0000313" key="4">
    <source>
        <dbReference type="EMBL" id="KEP28022.1"/>
    </source>
</evidence>
<dbReference type="GO" id="GO:0006281">
    <property type="term" value="P:DNA repair"/>
    <property type="evidence" value="ECO:0007669"/>
    <property type="project" value="TreeGrafter"/>
</dbReference>
<dbReference type="GO" id="GO:0004427">
    <property type="term" value="F:inorganic diphosphate phosphatase activity"/>
    <property type="evidence" value="ECO:0007669"/>
    <property type="project" value="UniProtKB-UniRule"/>
</dbReference>
<gene>
    <name evidence="3" type="primary">ppaX</name>
    <name evidence="4" type="ORF">BA70_00065</name>
</gene>
<sequence>MNELTINTVLFDLDGTLINTNELIIASFQHTLDHYYPGQYSREDILHFIGPSLFDTFSAMDPDLTDDMIQMYRTFNHEQHDLLVTEYETVIDTLKVLQDQGFKLGIVTTKIRDTVLMGLKLTGLEPFFEVIVTLDDVQNEKPHPEPVQLALSKLGSDPHEAVMVGDNYHDILSGQAAGTKTAGVAWSIKGEEALLKHRPDFMLKKMSDLLAIVGAD</sequence>
<dbReference type="NCBIfam" id="NF009804">
    <property type="entry name" value="PRK13288.1"/>
    <property type="match status" value="1"/>
</dbReference>
<keyword evidence="1 3" id="KW-0378">Hydrolase</keyword>
<dbReference type="InterPro" id="IPR023733">
    <property type="entry name" value="Pyrophosphatase_Ppax"/>
</dbReference>
<comment type="similarity">
    <text evidence="3">Belongs to the HAD-like hydrolase superfamily. PpaX family.</text>
</comment>
<dbReference type="InterPro" id="IPR036412">
    <property type="entry name" value="HAD-like_sf"/>
</dbReference>
<dbReference type="InterPro" id="IPR023214">
    <property type="entry name" value="HAD_sf"/>
</dbReference>
<dbReference type="Gene3D" id="3.40.50.1000">
    <property type="entry name" value="HAD superfamily/HAD-like"/>
    <property type="match status" value="1"/>
</dbReference>
<comment type="caution">
    <text evidence="4">The sequence shown here is derived from an EMBL/GenBank/DDBJ whole genome shotgun (WGS) entry which is preliminary data.</text>
</comment>
<evidence type="ECO:0000256" key="2">
    <source>
        <dbReference type="ARBA" id="ARBA00022842"/>
    </source>
</evidence>
<dbReference type="NCBIfam" id="TIGR01509">
    <property type="entry name" value="HAD-SF-IA-v3"/>
    <property type="match status" value="1"/>
</dbReference>
<dbReference type="Pfam" id="PF13419">
    <property type="entry name" value="HAD_2"/>
    <property type="match status" value="1"/>
</dbReference>
<evidence type="ECO:0000313" key="5">
    <source>
        <dbReference type="Proteomes" id="UP000028091"/>
    </source>
</evidence>
<dbReference type="GO" id="GO:0005829">
    <property type="term" value="C:cytosol"/>
    <property type="evidence" value="ECO:0007669"/>
    <property type="project" value="TreeGrafter"/>
</dbReference>
<dbReference type="EMBL" id="JOTP01000001">
    <property type="protein sequence ID" value="KEP28022.1"/>
    <property type="molecule type" value="Genomic_DNA"/>
</dbReference>
<evidence type="ECO:0000256" key="3">
    <source>
        <dbReference type="HAMAP-Rule" id="MF_01250"/>
    </source>
</evidence>
<dbReference type="InterPro" id="IPR023198">
    <property type="entry name" value="PGP-like_dom2"/>
</dbReference>
<evidence type="ECO:0000256" key="1">
    <source>
        <dbReference type="ARBA" id="ARBA00022801"/>
    </source>
</evidence>
<protein>
    <recommendedName>
        <fullName evidence="3">Pyrophosphatase PpaX</fullName>
        <ecNumber evidence="3">3.6.1.1</ecNumber>
    </recommendedName>
</protein>
<dbReference type="SFLD" id="SFLDS00003">
    <property type="entry name" value="Haloacid_Dehalogenase"/>
    <property type="match status" value="1"/>
</dbReference>
<dbReference type="EC" id="3.6.1.1" evidence="3"/>
<comment type="catalytic activity">
    <reaction evidence="3">
        <text>diphosphate + H2O = 2 phosphate + H(+)</text>
        <dbReference type="Rhea" id="RHEA:24576"/>
        <dbReference type="ChEBI" id="CHEBI:15377"/>
        <dbReference type="ChEBI" id="CHEBI:15378"/>
        <dbReference type="ChEBI" id="CHEBI:33019"/>
        <dbReference type="ChEBI" id="CHEBI:43474"/>
        <dbReference type="EC" id="3.6.1.1"/>
    </reaction>
</comment>
<dbReference type="SFLD" id="SFLDG01129">
    <property type="entry name" value="C1.5:_HAD__Beta-PGM__Phosphata"/>
    <property type="match status" value="1"/>
</dbReference>
<dbReference type="PANTHER" id="PTHR43434:SF26">
    <property type="entry name" value="PYROPHOSPHATASE PPAX"/>
    <property type="match status" value="1"/>
</dbReference>
<dbReference type="InterPro" id="IPR050155">
    <property type="entry name" value="HAD-like_hydrolase_sf"/>
</dbReference>
<dbReference type="OrthoDB" id="9807630at2"/>
<keyword evidence="5" id="KW-1185">Reference proteome</keyword>
<comment type="function">
    <text evidence="3">Hydrolyzes pyrophosphate formed during P-Ser-HPr dephosphorylation by HPrK/P. Might play a role in controlling the intracellular pyrophosphate pool.</text>
</comment>
<dbReference type="PANTHER" id="PTHR43434">
    <property type="entry name" value="PHOSPHOGLYCOLATE PHOSPHATASE"/>
    <property type="match status" value="1"/>
</dbReference>
<dbReference type="SFLD" id="SFLDG01135">
    <property type="entry name" value="C1.5.6:_HAD__Beta-PGM__Phospha"/>
    <property type="match status" value="1"/>
</dbReference>